<reference evidence="1 2" key="1">
    <citation type="journal article" date="2016" name="Nat. Commun.">
        <title>Thousands of microbial genomes shed light on interconnected biogeochemical processes in an aquifer system.</title>
        <authorList>
            <person name="Anantharaman K."/>
            <person name="Brown C.T."/>
            <person name="Hug L.A."/>
            <person name="Sharon I."/>
            <person name="Castelle C.J."/>
            <person name="Probst A.J."/>
            <person name="Thomas B.C."/>
            <person name="Singh A."/>
            <person name="Wilkins M.J."/>
            <person name="Karaoz U."/>
            <person name="Brodie E.L."/>
            <person name="Williams K.H."/>
            <person name="Hubbard S.S."/>
            <person name="Banfield J.F."/>
        </authorList>
    </citation>
    <scope>NUCLEOTIDE SEQUENCE [LARGE SCALE GENOMIC DNA]</scope>
</reference>
<evidence type="ECO:0000313" key="2">
    <source>
        <dbReference type="Proteomes" id="UP000178430"/>
    </source>
</evidence>
<proteinExistence type="predicted"/>
<dbReference type="Proteomes" id="UP000178430">
    <property type="component" value="Unassembled WGS sequence"/>
</dbReference>
<dbReference type="EMBL" id="MGHV01000052">
    <property type="protein sequence ID" value="OGM77541.1"/>
    <property type="molecule type" value="Genomic_DNA"/>
</dbReference>
<gene>
    <name evidence="1" type="ORF">A2197_01795</name>
</gene>
<comment type="caution">
    <text evidence="1">The sequence shown here is derived from an EMBL/GenBank/DDBJ whole genome shotgun (WGS) entry which is preliminary data.</text>
</comment>
<organism evidence="1 2">
    <name type="scientific">Candidatus Woesebacteria bacterium RIFOXYA1_FULL_48_16</name>
    <dbReference type="NCBI Taxonomy" id="1802535"/>
    <lineage>
        <taxon>Bacteria</taxon>
        <taxon>Candidatus Woeseibacteriota</taxon>
    </lineage>
</organism>
<dbReference type="Gene3D" id="2.60.120.260">
    <property type="entry name" value="Galactose-binding domain-like"/>
    <property type="match status" value="2"/>
</dbReference>
<accession>A0A1F8CMS1</accession>
<protein>
    <submittedName>
        <fullName evidence="1">Uncharacterized protein</fullName>
    </submittedName>
</protein>
<sequence length="2483" mass="258012">MNMKRGLVIIGLGLLGIGGIWLVGKKQPAPAEPQEQIEQSVLGTTQEQLYFTVNVPARFTQPLTAPNVIYSLTGGSGIRVSEGQSPTLTNTGVLSLQGQTGALTLTAGSGMTLSGLTLTNSDTGSGQNIFKTIAVSGQTSLSTDTNADTLTLAGSGGITLTTDPDSDKITITSAAVDYTLSGFTDSGTSVYLTTTTDNLGVGTLTPTYKLDVAGTGHYTGALTLDSTLGVTGTTTLDGTLALNGNITLGNAVTDTVTFTGRIADGTNLLPDTDLGSDLGSAALRFDNLMVANIYSNDSLTFSGQTTFSYAPTASTFAQASVIINPTTAVANGQLLGLAINGYEKAVVDEDGDIILGYSGVASVPVTAYPLTIYGHNATNVAYIDESGNANLTGALLIGGTSALSGSTLGVNIVTSSLTTVGALNSGSITSGFGAIDTGADGITTTGTVTGGTITIDGGATNQITTTGSENLLLMAGGNVGIGTTTPANTLTVLGDTASSVATGVEGLKLTDTSDVTKLAIKWNSTGVNLDSPALSSVNKLSNGTFETDLTGWVGLTYGLEDEFSDTVSAGSVNNTLATDGVNTRTAVDTNSKISVGSGILNFSTGGVANDGVRYPSITTGAGKILVAKVIASDTNGVINVGWDTVAGGAITDRLVFAASGVLQIASNNIAATAVGTYTAGTYYVAGVMQTNGFYWYIKGGSYTNWTLLWTTPWWSGSYVVLNSPINNQASWNNTFSWTGVTGATYYRFEAYKNDGTAVHVLWYTVAQACSGLVCSISPTQTLNLTPGEEYKWRIADYGDYGKGLVQGTYTNYMPFRFSVPGETPSISAGSTTSVFTADEIKVISDLWLPTPLAYDTFTRADGTIGSSETTGPDSQTTPSLAWTGGAIASNKNVITPVLGDEVITNGTFESDASGWTPVKATLESVAGGQSGNALQITNTTTDYGTVSQQSSMSTGVWYKSSLYYKKGTINAYIEGGYTDGGRQYWGKAIENSTWTEKTAMFLSGGTSLYQKLWNYPTLGATNLFDEISVKPMTLSSLFSTVSTSDTDVVATVNVLSAADVHSISPAGIVTNLNDATTPTAGLVAYTDGTYVKLYKFTTATTWTNLISATTTYVHSAPLQVVTYHSDANTLKVRVYYNNALVGTEQTVTDASIISNTKHGLFSTYSGNSFDNFSLFARGTGGEYSSAPFEEITPTRNTSIMYSGEASVQLVAGGVDATYLQSVTLPDTSTYNLTAYAYTTGAAVTSADLELYYDTAVLSTTYTSVGDGWYKLSGTLTGVASAKNYGVKVKGGKTVYVDNLALFNTSGAGTILGITNSTTGLGGMSVESTTTLNSGLASLQALIVKGFSGQTEDLQEWQDSTGAVLGSLTPSGGLSLTGNLDINGTSNDIAGSLNLSGNSLTSTGALTITPASGSGLNLSLATTGDFKVNTNDLVVDTSEGRVGIGTTTPSAKLHVIALTEQERLGYDTSNYWTSTVGITGALTMQGVGTGGALTLSPTAGQNLNVTLATTGDFIVNTNDLVADTSSGYIGINTTAPTSLLDIGATSGVDGLRLTNSGTKVLGLSYGTNSTTWDATSTDPTNKLTNGTFDADLTSWSEEPSYTLNDEFTTDRAAGAVNGTSAEPTGGTRTVVDTNSKLSITGSQLSFATGGVGTGVPDPGLWYASQARTAGKTAIIKVNSASGIVRFGWTIASGSGIGTEGFNFNGSIYDTGIAVANSFSTGTDYLLADVLRGTGHYMFIKGGAYTNWTLLYTTKVTTTTPMYPFVGQAYGASVFTADNIRIPTATWLPTPLAYDTFTRADGAIGSSETTGPDEQTTPALEWTGGAISGNTNVITPTVGDSVVTNGDFASWSGDNPTGWTLVDTEDANNYVTEVSGKARLVSDNTKGTGINQNTATTGTWYQFNVDLTDSTLGTLNAYIGGVSGMAIGGITGVGTKLYTGRAASTLIQINRGATEDITIDNFLVKPLTLSSLFSTVSTSDSDVIADANVTLTAGTQAGLVLNLDSTSSPANFIIIYHDGTSVKVDEAVAGVYTNKQTTTVTYSAGATLRVIREGTKLRVYYNNALVGAELTMTANTNIKHGLFSTYSGNSFDNFSLFPRGTGGEYEEITPTTLTATRETTIKYNNSTASVKLVGGTTYGDYLQSANVGDTETYNLIAYAYTDGSVVTSADLSLYYDTTTLTTTYTPMGGTGWYKLTGSFTGVASSKNYGVRVKAGKTVYVDEVKVQVGVGSTQTMYVLDSNTGVTGLNVQGLINGTLNGVATYTKAGTISDSDFSGGATDGLLGIDTTNHRIYFREGGEWHYAARTAGFQIPKEEVAGLSIGDTLIPYVETFMSDGAVHGLYRKLDINQLLNTPEALQFEGNTSLVGRVSFGDKDMAGIATVKTYTDQVRVNFTTPYQVAPMVNISLVADQTEDNTLLSEGLEATITEVTPGGFTILLDRLALRDYVYNWVAIMAPQAITTKSTSELMTIMMSPIPVATGSSGFE</sequence>
<name>A0A1F8CMS1_9BACT</name>
<evidence type="ECO:0000313" key="1">
    <source>
        <dbReference type="EMBL" id="OGM77541.1"/>
    </source>
</evidence>